<dbReference type="GO" id="GO:0009055">
    <property type="term" value="F:electron transfer activity"/>
    <property type="evidence" value="ECO:0007669"/>
    <property type="project" value="InterPro"/>
</dbReference>
<evidence type="ECO:0000256" key="5">
    <source>
        <dbReference type="ARBA" id="ARBA00023002"/>
    </source>
</evidence>
<dbReference type="GO" id="GO:0051539">
    <property type="term" value="F:4 iron, 4 sulfur cluster binding"/>
    <property type="evidence" value="ECO:0007669"/>
    <property type="project" value="UniProtKB-KW"/>
</dbReference>
<dbReference type="InterPro" id="IPR051919">
    <property type="entry name" value="W-dependent_AOR"/>
</dbReference>
<comment type="caution">
    <text evidence="10">The sequence shown here is derived from an EMBL/GenBank/DDBJ whole genome shotgun (WGS) entry which is preliminary data.</text>
</comment>
<comment type="cofactor">
    <cofactor evidence="1">
        <name>[4Fe-4S] cluster</name>
        <dbReference type="ChEBI" id="CHEBI:49883"/>
    </cofactor>
</comment>
<evidence type="ECO:0000256" key="4">
    <source>
        <dbReference type="ARBA" id="ARBA00022723"/>
    </source>
</evidence>
<dbReference type="PANTHER" id="PTHR30038">
    <property type="entry name" value="ALDEHYDE FERREDOXIN OXIDOREDUCTASE"/>
    <property type="match status" value="1"/>
</dbReference>
<protein>
    <submittedName>
        <fullName evidence="10">Aldehyde ferredoxin oxidoreductase</fullName>
    </submittedName>
</protein>
<evidence type="ECO:0000256" key="3">
    <source>
        <dbReference type="ARBA" id="ARBA00022485"/>
    </source>
</evidence>
<dbReference type="InterPro" id="IPR013984">
    <property type="entry name" value="Ald_Fedxn_OxRdtase_dom2"/>
</dbReference>
<evidence type="ECO:0000256" key="2">
    <source>
        <dbReference type="ARBA" id="ARBA00011032"/>
    </source>
</evidence>
<sequence length="617" mass="67860">MRKISGKEDLSLFRALRVDLTTQDVSEDTIEKETIAQFLGGRGLGAKILYDELAPGTNPLGPENKLLFLTSPLLGTEAPSCVKYCVVTKSPLSGTILMSLAGGFFGSELRSTGYDVLIIEGRSERSVYLLLDKGEVRIGNAEYLWGMPTDETQHYLKERLGEGIRVACIGPAAEKLVRFASIISDKRAVGRGGAGAVMASKNLKAIIARGKKEVGVADPKEFHKIVTAIRKKYRESEKIKLFGKYCTPRVLDLVNQRGIYPTRNYQSGVFEGATRIDAEVHQRFVVRKLTCYKCPVVCSNLAVVRQGPYRGAVTEGPEYQTLWSFGGQCGNDCLEAIIAADEFCDKFGMDTISAGNSIGFAMECYQRGIITREDTGGLDLRFGNHQAMIQMLRNIAIREGLGDVLAQGVRKAAQIIGKDAGRYAMHVKGLEMAGYDPRGAKGMGISFATSPRGGCHERGLVTRETFGSLPPIDRFSLEGKGKVVREVQDEMTVLDSLGICVFPFHNGGMDILDVAELFSSATGMKCDSDQIMKAGERIWNVERMFNLREGFGRKDDALPRRLLEEPMPEGPSRGNVVELDQLLTDYYTQRGWDKEGKVTPEKLEELGLKDLLSVLSK</sequence>
<feature type="domain" description="Aldehyde ferredoxin oxidoreductase N-terminal" evidence="9">
    <location>
        <begin position="13"/>
        <end position="212"/>
    </location>
</feature>
<dbReference type="InterPro" id="IPR013983">
    <property type="entry name" value="Ald_Fedxn_OxRdtase_N"/>
</dbReference>
<keyword evidence="4" id="KW-0479">Metal-binding</keyword>
<dbReference type="SUPFAM" id="SSF56228">
    <property type="entry name" value="Aldehyde ferredoxin oxidoreductase, N-terminal domain"/>
    <property type="match status" value="1"/>
</dbReference>
<dbReference type="Pfam" id="PF01314">
    <property type="entry name" value="AFOR_C"/>
    <property type="match status" value="1"/>
</dbReference>
<keyword evidence="3" id="KW-0004">4Fe-4S</keyword>
<evidence type="ECO:0000256" key="8">
    <source>
        <dbReference type="ARBA" id="ARBA00049934"/>
    </source>
</evidence>
<dbReference type="SMART" id="SM00790">
    <property type="entry name" value="AFOR_N"/>
    <property type="match status" value="1"/>
</dbReference>
<evidence type="ECO:0000256" key="6">
    <source>
        <dbReference type="ARBA" id="ARBA00023004"/>
    </source>
</evidence>
<organism evidence="10 11">
    <name type="scientific">Aerophobetes bacterium</name>
    <dbReference type="NCBI Taxonomy" id="2030807"/>
    <lineage>
        <taxon>Bacteria</taxon>
        <taxon>Candidatus Aerophobota</taxon>
    </lineage>
</organism>
<dbReference type="InterPro" id="IPR013985">
    <property type="entry name" value="Ald_Fedxn_OxRdtase_dom3"/>
</dbReference>
<comment type="similarity">
    <text evidence="2">Belongs to the AOR/FOR family.</text>
</comment>
<proteinExistence type="inferred from homology"/>
<comment type="cofactor">
    <cofactor evidence="8">
        <name>tungstopterin</name>
        <dbReference type="ChEBI" id="CHEBI:30402"/>
    </cofactor>
</comment>
<dbReference type="InterPro" id="IPR036503">
    <property type="entry name" value="Ald_Fedxn_OxRdtase_N_sf"/>
</dbReference>
<dbReference type="InterPro" id="IPR001203">
    <property type="entry name" value="OxRdtase_Ald_Fedxn_C"/>
</dbReference>
<dbReference type="InterPro" id="IPR036021">
    <property type="entry name" value="Tungsten_al_ferr_oxy-like_C"/>
</dbReference>
<reference evidence="10 11" key="1">
    <citation type="submission" date="2019-03" db="EMBL/GenBank/DDBJ databases">
        <title>Metabolic potential of uncultured bacteria and archaea associated with petroleum seepage in deep-sea sediments.</title>
        <authorList>
            <person name="Dong X."/>
            <person name="Hubert C."/>
        </authorList>
    </citation>
    <scope>NUCLEOTIDE SEQUENCE [LARGE SCALE GENOMIC DNA]</scope>
    <source>
        <strain evidence="10">E44_bin92</strain>
    </source>
</reference>
<gene>
    <name evidence="10" type="ORF">E3J95_04920</name>
</gene>
<keyword evidence="6" id="KW-0408">Iron</keyword>
<dbReference type="Gene3D" id="1.10.599.10">
    <property type="entry name" value="Aldehyde Ferredoxin Oxidoreductase Protein, subunit A, domain 3"/>
    <property type="match status" value="1"/>
</dbReference>
<accession>A0A523QI43</accession>
<evidence type="ECO:0000256" key="1">
    <source>
        <dbReference type="ARBA" id="ARBA00001966"/>
    </source>
</evidence>
<dbReference type="SUPFAM" id="SSF48310">
    <property type="entry name" value="Aldehyde ferredoxin oxidoreductase, C-terminal domains"/>
    <property type="match status" value="1"/>
</dbReference>
<evidence type="ECO:0000259" key="9">
    <source>
        <dbReference type="SMART" id="SM00790"/>
    </source>
</evidence>
<dbReference type="GO" id="GO:0016625">
    <property type="term" value="F:oxidoreductase activity, acting on the aldehyde or oxo group of donors, iron-sulfur protein as acceptor"/>
    <property type="evidence" value="ECO:0007669"/>
    <property type="project" value="InterPro"/>
</dbReference>
<evidence type="ECO:0000313" key="11">
    <source>
        <dbReference type="Proteomes" id="UP000320781"/>
    </source>
</evidence>
<dbReference type="GO" id="GO:0046872">
    <property type="term" value="F:metal ion binding"/>
    <property type="evidence" value="ECO:0007669"/>
    <property type="project" value="UniProtKB-KW"/>
</dbReference>
<keyword evidence="5" id="KW-0560">Oxidoreductase</keyword>
<keyword evidence="7" id="KW-0411">Iron-sulfur</keyword>
<dbReference type="Gene3D" id="1.10.569.10">
    <property type="entry name" value="Aldehyde Ferredoxin Oxidoreductase Protein, subunit A, domain 2"/>
    <property type="match status" value="1"/>
</dbReference>
<dbReference type="Gene3D" id="3.60.9.10">
    <property type="entry name" value="Aldehyde ferredoxin oxidoreductase, N-terminal domain"/>
    <property type="match status" value="1"/>
</dbReference>
<dbReference type="EMBL" id="SOKU01000243">
    <property type="protein sequence ID" value="TES85225.1"/>
    <property type="molecule type" value="Genomic_DNA"/>
</dbReference>
<dbReference type="PANTHER" id="PTHR30038:SF0">
    <property type="entry name" value="TUNGSTEN-CONTAINING ALDEHYDE FERREDOXIN OXIDOREDUCTASE"/>
    <property type="match status" value="1"/>
</dbReference>
<evidence type="ECO:0000256" key="7">
    <source>
        <dbReference type="ARBA" id="ARBA00023014"/>
    </source>
</evidence>
<evidence type="ECO:0000313" key="10">
    <source>
        <dbReference type="EMBL" id="TES85225.1"/>
    </source>
</evidence>
<dbReference type="AlphaFoldDB" id="A0A523QI43"/>
<dbReference type="Pfam" id="PF02730">
    <property type="entry name" value="AFOR_N"/>
    <property type="match status" value="1"/>
</dbReference>
<dbReference type="Proteomes" id="UP000320781">
    <property type="component" value="Unassembled WGS sequence"/>
</dbReference>
<name>A0A523QI43_UNCAE</name>